<dbReference type="eggNOG" id="COG3480">
    <property type="taxonomic scope" value="Bacteria"/>
</dbReference>
<dbReference type="STRING" id="1218173.BALCAV_0212785"/>
<organism evidence="3 5">
    <name type="scientific">Alkalihalobacillus alcalophilus ATCC 27647 = CGMCC 1.3604</name>
    <dbReference type="NCBI Taxonomy" id="1218173"/>
    <lineage>
        <taxon>Bacteria</taxon>
        <taxon>Bacillati</taxon>
        <taxon>Bacillota</taxon>
        <taxon>Bacilli</taxon>
        <taxon>Bacillales</taxon>
        <taxon>Bacillaceae</taxon>
        <taxon>Alkalihalobacillus</taxon>
    </lineage>
</organism>
<dbReference type="EMBL" id="ALPT02000039">
    <property type="protein sequence ID" value="KGA97033.1"/>
    <property type="molecule type" value="Genomic_DNA"/>
</dbReference>
<dbReference type="Proteomes" id="UP000297014">
    <property type="component" value="Unassembled WGS sequence"/>
</dbReference>
<dbReference type="GO" id="GO:0005524">
    <property type="term" value="F:ATP binding"/>
    <property type="evidence" value="ECO:0007669"/>
    <property type="project" value="InterPro"/>
</dbReference>
<dbReference type="Gene3D" id="3.30.230.10">
    <property type="match status" value="1"/>
</dbReference>
<evidence type="ECO:0000256" key="1">
    <source>
        <dbReference type="SAM" id="Phobius"/>
    </source>
</evidence>
<dbReference type="Proteomes" id="UP000002754">
    <property type="component" value="Unassembled WGS sequence"/>
</dbReference>
<dbReference type="OrthoDB" id="2356897at2"/>
<dbReference type="InterPro" id="IPR020568">
    <property type="entry name" value="Ribosomal_Su5_D2-typ_SF"/>
</dbReference>
<reference evidence="4 6" key="2">
    <citation type="submission" date="2014-01" db="EMBL/GenBank/DDBJ databases">
        <title>Draft genome sequencing of Bacillus alcalophilus CGMCC 1.3604.</title>
        <authorList>
            <person name="Yang J."/>
            <person name="Diao L."/>
            <person name="Yang S."/>
        </authorList>
    </citation>
    <scope>NUCLEOTIDE SEQUENCE [LARGE SCALE GENOMIC DNA]</scope>
    <source>
        <strain evidence="4 6">CGMCC 1.3604</strain>
    </source>
</reference>
<dbReference type="EMBL" id="JALP01000180">
    <property type="protein sequence ID" value="THG90044.1"/>
    <property type="molecule type" value="Genomic_DNA"/>
</dbReference>
<dbReference type="SUPFAM" id="SSF50156">
    <property type="entry name" value="PDZ domain-like"/>
    <property type="match status" value="1"/>
</dbReference>
<dbReference type="PROSITE" id="PS50106">
    <property type="entry name" value="PDZ"/>
    <property type="match status" value="1"/>
</dbReference>
<dbReference type="PANTHER" id="PTHR10046">
    <property type="entry name" value="ATP DEPENDENT LON PROTEASE FAMILY MEMBER"/>
    <property type="match status" value="1"/>
</dbReference>
<dbReference type="Gene3D" id="2.30.42.10">
    <property type="match status" value="1"/>
</dbReference>
<dbReference type="InterPro" id="IPR027065">
    <property type="entry name" value="Lon_Prtase"/>
</dbReference>
<protein>
    <recommendedName>
        <fullName evidence="2">PDZ domain-containing protein</fullName>
    </recommendedName>
</protein>
<accession>A0A094WM40</accession>
<reference evidence="3 5" key="1">
    <citation type="journal article" date="2014" name="Genome Announc.">
        <title>Draft Genome Sequence of Bacillus alcalophilus AV1934, a Classic Alkaliphile Isolated from Human Feces in 1934.</title>
        <authorList>
            <person name="Attie O."/>
            <person name="Jayaprakash A."/>
            <person name="Shah H."/>
            <person name="Paulsen I.T."/>
            <person name="Morino M."/>
            <person name="Takahashi Y."/>
            <person name="Narumi I."/>
            <person name="Sachidanandam R."/>
            <person name="Satoh K."/>
            <person name="Ito M."/>
            <person name="Krulwich T.A."/>
        </authorList>
    </citation>
    <scope>NUCLEOTIDE SEQUENCE [LARGE SCALE GENOMIC DNA]</scope>
    <source>
        <strain evidence="3 5">AV1934</strain>
    </source>
</reference>
<keyword evidence="5" id="KW-1185">Reference proteome</keyword>
<evidence type="ECO:0000313" key="4">
    <source>
        <dbReference type="EMBL" id="THG90044.1"/>
    </source>
</evidence>
<name>A0A094WM40_ALKAL</name>
<evidence type="ECO:0000313" key="3">
    <source>
        <dbReference type="EMBL" id="KGA97033.1"/>
    </source>
</evidence>
<dbReference type="GO" id="GO:0006508">
    <property type="term" value="P:proteolysis"/>
    <property type="evidence" value="ECO:0007669"/>
    <property type="project" value="InterPro"/>
</dbReference>
<dbReference type="SMART" id="SM00228">
    <property type="entry name" value="PDZ"/>
    <property type="match status" value="1"/>
</dbReference>
<feature type="transmembrane region" description="Helical" evidence="1">
    <location>
        <begin position="12"/>
        <end position="31"/>
    </location>
</feature>
<proteinExistence type="predicted"/>
<dbReference type="GO" id="GO:0004176">
    <property type="term" value="F:ATP-dependent peptidase activity"/>
    <property type="evidence" value="ECO:0007669"/>
    <property type="project" value="InterPro"/>
</dbReference>
<dbReference type="InterPro" id="IPR036034">
    <property type="entry name" value="PDZ_sf"/>
</dbReference>
<keyword evidence="1" id="KW-1133">Transmembrane helix</keyword>
<dbReference type="GO" id="GO:0004252">
    <property type="term" value="F:serine-type endopeptidase activity"/>
    <property type="evidence" value="ECO:0007669"/>
    <property type="project" value="InterPro"/>
</dbReference>
<dbReference type="Pfam" id="PF05362">
    <property type="entry name" value="Lon_C"/>
    <property type="match status" value="1"/>
</dbReference>
<dbReference type="SUPFAM" id="SSF54211">
    <property type="entry name" value="Ribosomal protein S5 domain 2-like"/>
    <property type="match status" value="1"/>
</dbReference>
<dbReference type="Pfam" id="PF13180">
    <property type="entry name" value="PDZ_2"/>
    <property type="match status" value="1"/>
</dbReference>
<evidence type="ECO:0000259" key="2">
    <source>
        <dbReference type="PROSITE" id="PS50106"/>
    </source>
</evidence>
<evidence type="ECO:0000313" key="5">
    <source>
        <dbReference type="Proteomes" id="UP000002754"/>
    </source>
</evidence>
<dbReference type="InterPro" id="IPR008269">
    <property type="entry name" value="Lon_proteolytic"/>
</dbReference>
<dbReference type="InterPro" id="IPR014721">
    <property type="entry name" value="Ribsml_uS5_D2-typ_fold_subgr"/>
</dbReference>
<feature type="domain" description="PDZ" evidence="2">
    <location>
        <begin position="107"/>
        <end position="193"/>
    </location>
</feature>
<dbReference type="InterPro" id="IPR001478">
    <property type="entry name" value="PDZ"/>
</dbReference>
<evidence type="ECO:0000313" key="6">
    <source>
        <dbReference type="Proteomes" id="UP000297014"/>
    </source>
</evidence>
<dbReference type="AlphaFoldDB" id="A0A094WM40"/>
<comment type="caution">
    <text evidence="3">The sequence shown here is derived from an EMBL/GenBank/DDBJ whole genome shotgun (WGS) entry which is preliminary data.</text>
</comment>
<dbReference type="RefSeq" id="WP_003321702.1">
    <property type="nucleotide sequence ID" value="NZ_ALPT02000039.1"/>
</dbReference>
<gene>
    <name evidence="4" type="ORF">AJ85_13690</name>
    <name evidence="3" type="ORF">BALCAV_0212785</name>
</gene>
<keyword evidence="1" id="KW-0812">Transmembrane</keyword>
<dbReference type="GO" id="GO:0030163">
    <property type="term" value="P:protein catabolic process"/>
    <property type="evidence" value="ECO:0007669"/>
    <property type="project" value="InterPro"/>
</dbReference>
<keyword evidence="1" id="KW-0472">Membrane</keyword>
<sequence>MSEKNSFFKKRYIILIVLFCALYFYQLPYYYSEPGSAEILSQYIELEGAEEATANEDVGTFMLTTIQMGRANTFLYLWSYLSPYRVLHPDETIRYEGESDREYHHRQIMLMNNSQQAATIIAYEKAGKDVQYDYQGAIITQLIEEMPAEEKLEIGDRIIEIDGQTVRHVEDLFSLLEGKGEEDIVTFTLIRNDVEETYEVGFSKFPEQYLQEGEEERVGIGIANPVTAREVTFDPDIKMDTEQIGGPSAGLMFSLEIMNQLSEEDLTKGYHIAGTGSISESGTVGRIGGAAQKLVAAEKAGADYFFAPSEEGRTDSNYAQALEAAEDIDANVVVVPIDTIDDALEFLEQLEGK</sequence>